<evidence type="ECO:0000313" key="12">
    <source>
        <dbReference type="Proteomes" id="UP000759537"/>
    </source>
</evidence>
<keyword evidence="4 10" id="KW-0926">Vacuole</keyword>
<feature type="transmembrane region" description="Helical" evidence="10">
    <location>
        <begin position="327"/>
        <end position="348"/>
    </location>
</feature>
<dbReference type="PANTHER" id="PTHR23519:SF1">
    <property type="entry name" value="AUTOPHAGY-RELATED PROTEIN 22"/>
    <property type="match status" value="1"/>
</dbReference>
<accession>A0A9P5MS22</accession>
<name>A0A9P5MS22_9AGAM</name>
<comment type="caution">
    <text evidence="11">The sequence shown here is derived from an EMBL/GenBank/DDBJ whole genome shotgun (WGS) entry which is preliminary data.</text>
</comment>
<feature type="transmembrane region" description="Helical" evidence="10">
    <location>
        <begin position="127"/>
        <end position="145"/>
    </location>
</feature>
<dbReference type="InterPro" id="IPR050495">
    <property type="entry name" value="ATG22/LtaA_families"/>
</dbReference>
<feature type="transmembrane region" description="Helical" evidence="10">
    <location>
        <begin position="20"/>
        <end position="43"/>
    </location>
</feature>
<dbReference type="Pfam" id="PF11700">
    <property type="entry name" value="ATG22"/>
    <property type="match status" value="1"/>
</dbReference>
<dbReference type="CDD" id="cd17483">
    <property type="entry name" value="MFS_Atg22_like"/>
    <property type="match status" value="1"/>
</dbReference>
<protein>
    <recommendedName>
        <fullName evidence="10">Autophagy-related protein</fullName>
    </recommendedName>
</protein>
<feature type="transmembrane region" description="Helical" evidence="10">
    <location>
        <begin position="461"/>
        <end position="484"/>
    </location>
</feature>
<keyword evidence="5 10" id="KW-0812">Transmembrane</keyword>
<comment type="function">
    <text evidence="10">Vacuolar effluxer which mediate the efflux of amino acids resulting from autophagic degradation. The release of autophagic amino acids allows the maintenance of protein synthesis and viability during nitrogen starvation.</text>
</comment>
<feature type="transmembrane region" description="Helical" evidence="10">
    <location>
        <begin position="419"/>
        <end position="441"/>
    </location>
</feature>
<keyword evidence="9 10" id="KW-0472">Membrane</keyword>
<feature type="transmembrane region" description="Helical" evidence="10">
    <location>
        <begin position="490"/>
        <end position="511"/>
    </location>
</feature>
<dbReference type="GO" id="GO:0006914">
    <property type="term" value="P:autophagy"/>
    <property type="evidence" value="ECO:0007669"/>
    <property type="project" value="UniProtKB-KW"/>
</dbReference>
<evidence type="ECO:0000256" key="2">
    <source>
        <dbReference type="ARBA" id="ARBA00006978"/>
    </source>
</evidence>
<evidence type="ECO:0000256" key="9">
    <source>
        <dbReference type="ARBA" id="ARBA00023136"/>
    </source>
</evidence>
<dbReference type="SUPFAM" id="SSF103473">
    <property type="entry name" value="MFS general substrate transporter"/>
    <property type="match status" value="1"/>
</dbReference>
<keyword evidence="3 10" id="KW-0813">Transport</keyword>
<organism evidence="11 12">
    <name type="scientific">Russula ochroleuca</name>
    <dbReference type="NCBI Taxonomy" id="152965"/>
    <lineage>
        <taxon>Eukaryota</taxon>
        <taxon>Fungi</taxon>
        <taxon>Dikarya</taxon>
        <taxon>Basidiomycota</taxon>
        <taxon>Agaricomycotina</taxon>
        <taxon>Agaricomycetes</taxon>
        <taxon>Russulales</taxon>
        <taxon>Russulaceae</taxon>
        <taxon>Russula</taxon>
    </lineage>
</organism>
<dbReference type="Proteomes" id="UP000759537">
    <property type="component" value="Unassembled WGS sequence"/>
</dbReference>
<dbReference type="InterPro" id="IPR044738">
    <property type="entry name" value="Atg22"/>
</dbReference>
<evidence type="ECO:0000256" key="6">
    <source>
        <dbReference type="ARBA" id="ARBA00022970"/>
    </source>
</evidence>
<keyword evidence="7 10" id="KW-1133">Transmembrane helix</keyword>
<evidence type="ECO:0000256" key="8">
    <source>
        <dbReference type="ARBA" id="ARBA00023006"/>
    </source>
</evidence>
<gene>
    <name evidence="11" type="ORF">DFH94DRAFT_111704</name>
</gene>
<reference evidence="11" key="2">
    <citation type="journal article" date="2020" name="Nat. Commun.">
        <title>Large-scale genome sequencing of mycorrhizal fungi provides insights into the early evolution of symbiotic traits.</title>
        <authorList>
            <person name="Miyauchi S."/>
            <person name="Kiss E."/>
            <person name="Kuo A."/>
            <person name="Drula E."/>
            <person name="Kohler A."/>
            <person name="Sanchez-Garcia M."/>
            <person name="Morin E."/>
            <person name="Andreopoulos B."/>
            <person name="Barry K.W."/>
            <person name="Bonito G."/>
            <person name="Buee M."/>
            <person name="Carver A."/>
            <person name="Chen C."/>
            <person name="Cichocki N."/>
            <person name="Clum A."/>
            <person name="Culley D."/>
            <person name="Crous P.W."/>
            <person name="Fauchery L."/>
            <person name="Girlanda M."/>
            <person name="Hayes R.D."/>
            <person name="Keri Z."/>
            <person name="LaButti K."/>
            <person name="Lipzen A."/>
            <person name="Lombard V."/>
            <person name="Magnuson J."/>
            <person name="Maillard F."/>
            <person name="Murat C."/>
            <person name="Nolan M."/>
            <person name="Ohm R.A."/>
            <person name="Pangilinan J."/>
            <person name="Pereira M.F."/>
            <person name="Perotto S."/>
            <person name="Peter M."/>
            <person name="Pfister S."/>
            <person name="Riley R."/>
            <person name="Sitrit Y."/>
            <person name="Stielow J.B."/>
            <person name="Szollosi G."/>
            <person name="Zifcakova L."/>
            <person name="Stursova M."/>
            <person name="Spatafora J.W."/>
            <person name="Tedersoo L."/>
            <person name="Vaario L.M."/>
            <person name="Yamada A."/>
            <person name="Yan M."/>
            <person name="Wang P."/>
            <person name="Xu J."/>
            <person name="Bruns T."/>
            <person name="Baldrian P."/>
            <person name="Vilgalys R."/>
            <person name="Dunand C."/>
            <person name="Henrissat B."/>
            <person name="Grigoriev I.V."/>
            <person name="Hibbett D."/>
            <person name="Nagy L.G."/>
            <person name="Martin F.M."/>
        </authorList>
    </citation>
    <scope>NUCLEOTIDE SEQUENCE</scope>
    <source>
        <strain evidence="11">Prilba</strain>
    </source>
</reference>
<dbReference type="Gene3D" id="1.20.1250.20">
    <property type="entry name" value="MFS general substrate transporter like domains"/>
    <property type="match status" value="1"/>
</dbReference>
<comment type="similarity">
    <text evidence="2 10">Belongs to the ATG22 family.</text>
</comment>
<keyword evidence="12" id="KW-1185">Reference proteome</keyword>
<evidence type="ECO:0000256" key="7">
    <source>
        <dbReference type="ARBA" id="ARBA00022989"/>
    </source>
</evidence>
<evidence type="ECO:0000256" key="10">
    <source>
        <dbReference type="RuleBase" id="RU363073"/>
    </source>
</evidence>
<evidence type="ECO:0000256" key="1">
    <source>
        <dbReference type="ARBA" id="ARBA00004128"/>
    </source>
</evidence>
<keyword evidence="6 10" id="KW-0029">Amino-acid transport</keyword>
<evidence type="ECO:0000256" key="4">
    <source>
        <dbReference type="ARBA" id="ARBA00022554"/>
    </source>
</evidence>
<keyword evidence="8 10" id="KW-0072">Autophagy</keyword>
<feature type="transmembrane region" description="Helical" evidence="10">
    <location>
        <begin position="238"/>
        <end position="258"/>
    </location>
</feature>
<comment type="subcellular location">
    <subcellularLocation>
        <location evidence="1 10">Vacuole membrane</location>
        <topology evidence="1 10">Multi-pass membrane protein</topology>
    </subcellularLocation>
</comment>
<dbReference type="GO" id="GO:0005774">
    <property type="term" value="C:vacuolar membrane"/>
    <property type="evidence" value="ECO:0007669"/>
    <property type="project" value="UniProtKB-SubCell"/>
</dbReference>
<dbReference type="EMBL" id="WHVB01000015">
    <property type="protein sequence ID" value="KAF8476450.1"/>
    <property type="molecule type" value="Genomic_DNA"/>
</dbReference>
<dbReference type="PANTHER" id="PTHR23519">
    <property type="entry name" value="AUTOPHAGY-RELATED PROTEIN 22"/>
    <property type="match status" value="1"/>
</dbReference>
<evidence type="ECO:0000256" key="5">
    <source>
        <dbReference type="ARBA" id="ARBA00022692"/>
    </source>
</evidence>
<dbReference type="OrthoDB" id="192733at2759"/>
<feature type="transmembrane region" description="Helical" evidence="10">
    <location>
        <begin position="205"/>
        <end position="226"/>
    </location>
</feature>
<feature type="transmembrane region" description="Helical" evidence="10">
    <location>
        <begin position="151"/>
        <end position="177"/>
    </location>
</feature>
<feature type="transmembrane region" description="Helical" evidence="10">
    <location>
        <begin position="360"/>
        <end position="381"/>
    </location>
</feature>
<dbReference type="InterPro" id="IPR036259">
    <property type="entry name" value="MFS_trans_sf"/>
</dbReference>
<feature type="transmembrane region" description="Helical" evidence="10">
    <location>
        <begin position="393"/>
        <end position="413"/>
    </location>
</feature>
<dbReference type="GO" id="GO:0032974">
    <property type="term" value="P:amino acid transmembrane export from vacuole"/>
    <property type="evidence" value="ECO:0007669"/>
    <property type="project" value="InterPro"/>
</dbReference>
<evidence type="ECO:0000256" key="3">
    <source>
        <dbReference type="ARBA" id="ARBA00022448"/>
    </source>
</evidence>
<proteinExistence type="inferred from homology"/>
<dbReference type="InterPro" id="IPR024671">
    <property type="entry name" value="Atg22-like"/>
</dbReference>
<feature type="transmembrane region" description="Helical" evidence="10">
    <location>
        <begin position="97"/>
        <end position="115"/>
    </location>
</feature>
<reference evidence="11" key="1">
    <citation type="submission" date="2019-10" db="EMBL/GenBank/DDBJ databases">
        <authorList>
            <consortium name="DOE Joint Genome Institute"/>
            <person name="Kuo A."/>
            <person name="Miyauchi S."/>
            <person name="Kiss E."/>
            <person name="Drula E."/>
            <person name="Kohler A."/>
            <person name="Sanchez-Garcia M."/>
            <person name="Andreopoulos B."/>
            <person name="Barry K.W."/>
            <person name="Bonito G."/>
            <person name="Buee M."/>
            <person name="Carver A."/>
            <person name="Chen C."/>
            <person name="Cichocki N."/>
            <person name="Clum A."/>
            <person name="Culley D."/>
            <person name="Crous P.W."/>
            <person name="Fauchery L."/>
            <person name="Girlanda M."/>
            <person name="Hayes R."/>
            <person name="Keri Z."/>
            <person name="LaButti K."/>
            <person name="Lipzen A."/>
            <person name="Lombard V."/>
            <person name="Magnuson J."/>
            <person name="Maillard F."/>
            <person name="Morin E."/>
            <person name="Murat C."/>
            <person name="Nolan M."/>
            <person name="Ohm R."/>
            <person name="Pangilinan J."/>
            <person name="Pereira M."/>
            <person name="Perotto S."/>
            <person name="Peter M."/>
            <person name="Riley R."/>
            <person name="Sitrit Y."/>
            <person name="Stielow B."/>
            <person name="Szollosi G."/>
            <person name="Zifcakova L."/>
            <person name="Stursova M."/>
            <person name="Spatafora J.W."/>
            <person name="Tedersoo L."/>
            <person name="Vaario L.-M."/>
            <person name="Yamada A."/>
            <person name="Yan M."/>
            <person name="Wang P."/>
            <person name="Xu J."/>
            <person name="Bruns T."/>
            <person name="Baldrian P."/>
            <person name="Vilgalys R."/>
            <person name="Henrissat B."/>
            <person name="Grigoriev I.V."/>
            <person name="Hibbett D."/>
            <person name="Nagy L.G."/>
            <person name="Martin F.M."/>
        </authorList>
    </citation>
    <scope>NUCLEOTIDE SEQUENCE</scope>
    <source>
        <strain evidence="11">Prilba</strain>
    </source>
</reference>
<dbReference type="AlphaFoldDB" id="A0A9P5MS22"/>
<evidence type="ECO:0000313" key="11">
    <source>
        <dbReference type="EMBL" id="KAF8476450.1"/>
    </source>
</evidence>
<sequence length="543" mass="58947">MAGDPSPSPSALKLHRRELWGWLSYAFASEVFVIVSLTLFLPICLEQFARDNGFLLPDKTIPCTSGPAPPTGMVEEDGARCVVKLGWAWIDTASFSLYTYSISVALQALTVISMGGIADRAWFRKPLLFGFAALGSFSAICFFLLPSSSPIWPLSSLLAILANIGFGASIVVLNAYLPRLAVSSLPFSDHGDTEKLSRATARISSLGIALGYTAGILLLLVTVLPVQRAGGSTDALRFAIGGSGVWWALFSIPALWLLPDARGFEEAQNPGVTEEREGLLTSEPTSEAAPVVATKWSVRREVVDAWMRLGNMLRWENIRRLRNTFRYLAAWFLLSDGFTTLTSTALLFAKTTLHMPPSSLVLVGVLTPSAGILGALLWPILQRRLGLTSLRVLIVLIIAASVIPLYGVIGLFAPHGARWGLRVPAEMFVLAVYFGGLYGAFQSYARALYAEIIPPGEEARWYGLFSITDKSSSFIGPLVVGLVADLTGNIRYAFLFLVFMLWAALPVLAGVDVERGRADARAWSSYGNEEHEVEGDTVVHLDE</sequence>